<keyword evidence="1" id="KW-1133">Transmembrane helix</keyword>
<evidence type="ECO:0000256" key="1">
    <source>
        <dbReference type="SAM" id="Phobius"/>
    </source>
</evidence>
<name>A0A2S0M4H4_MEGEL</name>
<evidence type="ECO:0000313" key="2">
    <source>
        <dbReference type="EMBL" id="AVO26360.1"/>
    </source>
</evidence>
<reference evidence="2 3" key="1">
    <citation type="journal article" date="2018" name="Genome Announc.">
        <title>Complete genomes of two Megasphaera elsdenii strains, NCIMB 702410 and ATCC 25940.</title>
        <authorList>
            <person name="Hatmaker E.A."/>
            <person name="O'Dell K."/>
            <person name="Riley L.A."/>
            <person name="Klingeman D.M."/>
            <person name="Guss A.M."/>
        </authorList>
    </citation>
    <scope>NUCLEOTIDE SEQUENCE [LARGE SCALE GENOMIC DNA]</scope>
    <source>
        <strain evidence="2 3">NCIMB702410</strain>
    </source>
</reference>
<organism evidence="2 3">
    <name type="scientific">Megasphaera elsdenii</name>
    <dbReference type="NCBI Taxonomy" id="907"/>
    <lineage>
        <taxon>Bacteria</taxon>
        <taxon>Bacillati</taxon>
        <taxon>Bacillota</taxon>
        <taxon>Negativicutes</taxon>
        <taxon>Veillonellales</taxon>
        <taxon>Veillonellaceae</taxon>
        <taxon>Megasphaera</taxon>
    </lineage>
</organism>
<keyword evidence="1" id="KW-0812">Transmembrane</keyword>
<accession>A0A2S0M4H4</accession>
<dbReference type="EMBL" id="CP027569">
    <property type="protein sequence ID" value="AVO26360.1"/>
    <property type="molecule type" value="Genomic_DNA"/>
</dbReference>
<protein>
    <submittedName>
        <fullName evidence="2">Uncharacterized protein</fullName>
    </submittedName>
</protein>
<dbReference type="Proteomes" id="UP000238358">
    <property type="component" value="Chromosome"/>
</dbReference>
<feature type="transmembrane region" description="Helical" evidence="1">
    <location>
        <begin position="6"/>
        <end position="26"/>
    </location>
</feature>
<evidence type="ECO:0000313" key="3">
    <source>
        <dbReference type="Proteomes" id="UP000238358"/>
    </source>
</evidence>
<gene>
    <name evidence="2" type="ORF">C6Y28_01255</name>
</gene>
<keyword evidence="1" id="KW-0472">Membrane</keyword>
<dbReference type="InterPro" id="IPR059206">
    <property type="entry name" value="Sll1717-like"/>
</dbReference>
<sequence>MGAATWRGYFFCGILFDFVVNLYGLIFAKKYIIIKTVVLMGGDRMKSNMFGEYKIEDLFIGYNDGKKEAERRSDFEQYYFNYNGLYEKILQNDKFLLLGKKGTGKSILGEYINKQATLQSNWFCKIASYKEFRFHELQHLQTEDIKPNEYIAIWEWIILLQLGMECIKDNGIEEAYKEKLIEFFKTNFFGLEITNNKIIEITKQNKIDGKVLSIPFINASIGGERGKAIKYTTGSYLEYLGDLKNTIIQALHTSQAKYTIIFDELDDQFRDEDLYKSNIISLIKVTDRINSLFIKRNIDCKVILLLRSDIFYVLNDPDLNKIEEDSAVKIDWGNNDGDNSPLFDMILLKIRQSLSLQLDKNISNKKLYKLFFPDKLAVNDRNIKTAKFILGRTYLRPRDLVTYLNYIIREEPDSNKFTARAIRRVEKKYSAYLFKEIKNELFGHLSNEEIEESLRLLKQFKQISFTYKEIQKYYNQRKELYPHIALEKTLKTLFDFGVLGNQWTSYSNGRKRVFYSFAHRENVEIDFDKKFNVHLGLRKELSLY</sequence>
<dbReference type="NCBIfam" id="NF047389">
    <property type="entry name" value="ATPase_Sll1717"/>
    <property type="match status" value="1"/>
</dbReference>
<proteinExistence type="predicted"/>
<dbReference type="AlphaFoldDB" id="A0A2S0M4H4"/>